<accession>A0A151AAK7</accession>
<proteinExistence type="predicted"/>
<sequence length="37" mass="3894">MSPVTLTQKEATATESTTLTQMPAMLKSGNSKLVSLP</sequence>
<organism evidence="1 2">
    <name type="scientific">Halalkalicoccus paucihalophilus</name>
    <dbReference type="NCBI Taxonomy" id="1008153"/>
    <lineage>
        <taxon>Archaea</taxon>
        <taxon>Methanobacteriati</taxon>
        <taxon>Methanobacteriota</taxon>
        <taxon>Stenosarchaea group</taxon>
        <taxon>Halobacteria</taxon>
        <taxon>Halobacteriales</taxon>
        <taxon>Halococcaceae</taxon>
        <taxon>Halalkalicoccus</taxon>
    </lineage>
</organism>
<evidence type="ECO:0000313" key="2">
    <source>
        <dbReference type="Proteomes" id="UP000075321"/>
    </source>
</evidence>
<name>A0A151AAK7_9EURY</name>
<comment type="caution">
    <text evidence="1">The sequence shown here is derived from an EMBL/GenBank/DDBJ whole genome shotgun (WGS) entry which is preliminary data.</text>
</comment>
<protein>
    <submittedName>
        <fullName evidence="1">Uncharacterized protein</fullName>
    </submittedName>
</protein>
<reference evidence="1 2" key="1">
    <citation type="submission" date="2016-02" db="EMBL/GenBank/DDBJ databases">
        <title>Genome sequence of Halalkalicoccus paucihalophilus DSM 24557.</title>
        <authorList>
            <person name="Poehlein A."/>
            <person name="Daniel R."/>
        </authorList>
    </citation>
    <scope>NUCLEOTIDE SEQUENCE [LARGE SCALE GENOMIC DNA]</scope>
    <source>
        <strain evidence="1 2">DSM 24557</strain>
    </source>
</reference>
<dbReference type="AlphaFoldDB" id="A0A151AAK7"/>
<evidence type="ECO:0000313" key="1">
    <source>
        <dbReference type="EMBL" id="KYH24643.1"/>
    </source>
</evidence>
<gene>
    <name evidence="1" type="ORF">HAPAU_36260</name>
</gene>
<dbReference type="EMBL" id="LTAZ01000013">
    <property type="protein sequence ID" value="KYH24643.1"/>
    <property type="molecule type" value="Genomic_DNA"/>
</dbReference>
<keyword evidence="2" id="KW-1185">Reference proteome</keyword>
<dbReference type="PATRIC" id="fig|1008153.3.peg.3834"/>
<dbReference type="Proteomes" id="UP000075321">
    <property type="component" value="Unassembled WGS sequence"/>
</dbReference>